<dbReference type="AlphaFoldDB" id="K9ULT5"/>
<feature type="domain" description="Haem-binding uptake Tiki superfamily ChaN" evidence="1">
    <location>
        <begin position="48"/>
        <end position="258"/>
    </location>
</feature>
<dbReference type="OrthoDB" id="9795827at2"/>
<dbReference type="PIRSF" id="PIRSF020419">
    <property type="entry name" value="Fe_uptake_reg_CjrA_prd"/>
    <property type="match status" value="1"/>
</dbReference>
<gene>
    <name evidence="2" type="ORF">Cha6605_4460</name>
</gene>
<evidence type="ECO:0000259" key="1">
    <source>
        <dbReference type="Pfam" id="PF04187"/>
    </source>
</evidence>
<dbReference type="HOGENOM" id="CLU_035488_2_1_3"/>
<dbReference type="RefSeq" id="WP_015161495.1">
    <property type="nucleotide sequence ID" value="NC_019697.1"/>
</dbReference>
<dbReference type="SUPFAM" id="SSF159501">
    <property type="entry name" value="EreA/ChaN-like"/>
    <property type="match status" value="1"/>
</dbReference>
<proteinExistence type="predicted"/>
<evidence type="ECO:0000313" key="2">
    <source>
        <dbReference type="EMBL" id="AFY95391.1"/>
    </source>
</evidence>
<accession>K9ULT5</accession>
<dbReference type="KEGG" id="cmp:Cha6605_4460"/>
<dbReference type="PATRIC" id="fig|1173020.3.peg.5105"/>
<reference evidence="2 3" key="1">
    <citation type="submission" date="2012-05" db="EMBL/GenBank/DDBJ databases">
        <title>Finished chromosome of genome of Chamaesiphon sp. PCC 6605.</title>
        <authorList>
            <consortium name="US DOE Joint Genome Institute"/>
            <person name="Gugger M."/>
            <person name="Coursin T."/>
            <person name="Rippka R."/>
            <person name="Tandeau De Marsac N."/>
            <person name="Huntemann M."/>
            <person name="Wei C.-L."/>
            <person name="Han J."/>
            <person name="Detter J.C."/>
            <person name="Han C."/>
            <person name="Tapia R."/>
            <person name="Chen A."/>
            <person name="Kyrpides N."/>
            <person name="Mavromatis K."/>
            <person name="Markowitz V."/>
            <person name="Szeto E."/>
            <person name="Ivanova N."/>
            <person name="Pagani I."/>
            <person name="Pati A."/>
            <person name="Goodwin L."/>
            <person name="Nordberg H.P."/>
            <person name="Cantor M.N."/>
            <person name="Hua S.X."/>
            <person name="Woyke T."/>
            <person name="Kerfeld C.A."/>
        </authorList>
    </citation>
    <scope>NUCLEOTIDE SEQUENCE [LARGE SCALE GENOMIC DNA]</scope>
    <source>
        <strain evidence="3">ATCC 27169 / PCC 6605</strain>
    </source>
</reference>
<dbReference type="InterPro" id="IPR007314">
    <property type="entry name" value="Cofac_haem-bd_dom"/>
</dbReference>
<organism evidence="2 3">
    <name type="scientific">Chamaesiphon minutus (strain ATCC 27169 / PCC 6605)</name>
    <dbReference type="NCBI Taxonomy" id="1173020"/>
    <lineage>
        <taxon>Bacteria</taxon>
        <taxon>Bacillati</taxon>
        <taxon>Cyanobacteriota</taxon>
        <taxon>Cyanophyceae</taxon>
        <taxon>Gomontiellales</taxon>
        <taxon>Chamaesiphonaceae</taxon>
        <taxon>Chamaesiphon</taxon>
    </lineage>
</organism>
<dbReference type="STRING" id="1173020.Cha6605_4460"/>
<dbReference type="InterPro" id="IPR016773">
    <property type="entry name" value="Fe3_uptake_reg_CjrA_prd"/>
</dbReference>
<protein>
    <submittedName>
        <fullName evidence="2">Uncharacterized iron-regulated protein</fullName>
    </submittedName>
</protein>
<dbReference type="Gene3D" id="3.40.50.11550">
    <property type="match status" value="1"/>
</dbReference>
<dbReference type="Proteomes" id="UP000010366">
    <property type="component" value="Chromosome"/>
</dbReference>
<dbReference type="Pfam" id="PF04187">
    <property type="entry name" value="Cofac_haem_bdg"/>
    <property type="match status" value="1"/>
</dbReference>
<name>K9ULT5_CHAP6</name>
<sequence length="296" mass="33681">MNIRRIAVFVWGLIVIVASNTIVMMPTASANSSAQNDVRFTSQQQQIVAQLKTANVIYLGETHDRPIDRQHQLAIIEALFQHNPQVAIGMEMFQRPAQPLLDRYLAGKITVAELRVQSEFDKRWGYKWEDYAPILEFAKANRLPVIALNTPTEITRKAAREGLESLTAAERQWIPPLTEIDRSNAKYQQMILGSYRQHAGIVSISSKSFDRFYNAQLLWDETMAERVANFVKQNPRSQKVVIAGSSHIIYGYGIPDRVLRRVSGPKFTQKTVLLSLDRDLLTSPKPADFIWETVNN</sequence>
<dbReference type="CDD" id="cd14727">
    <property type="entry name" value="ChanN-like"/>
    <property type="match status" value="1"/>
</dbReference>
<keyword evidence="3" id="KW-1185">Reference proteome</keyword>
<dbReference type="eggNOG" id="COG3016">
    <property type="taxonomic scope" value="Bacteria"/>
</dbReference>
<evidence type="ECO:0000313" key="3">
    <source>
        <dbReference type="Proteomes" id="UP000010366"/>
    </source>
</evidence>
<dbReference type="EMBL" id="CP003600">
    <property type="protein sequence ID" value="AFY95391.1"/>
    <property type="molecule type" value="Genomic_DNA"/>
</dbReference>